<name>A0A6G8S0L8_9GAMM</name>
<keyword evidence="1" id="KW-0732">Signal</keyword>
<protein>
    <submittedName>
        <fullName evidence="2">Uncharacterized protein</fullName>
    </submittedName>
</protein>
<sequence>MTKLRFLICAILFTTTSGVFAGTTQVKYEGQYSIEKSSQVKHLNITQVDAKEAKLKNA</sequence>
<dbReference type="Proteomes" id="UP000501939">
    <property type="component" value="Chromosome"/>
</dbReference>
<keyword evidence="3" id="KW-1185">Reference proteome</keyword>
<dbReference type="KEGG" id="alj:G8D99_01025"/>
<gene>
    <name evidence="2" type="ORF">G8D99_01025</name>
</gene>
<accession>A0A6G8S0L8</accession>
<feature type="chain" id="PRO_5026120582" evidence="1">
    <location>
        <begin position="22"/>
        <end position="58"/>
    </location>
</feature>
<evidence type="ECO:0000313" key="2">
    <source>
        <dbReference type="EMBL" id="QIO07752.1"/>
    </source>
</evidence>
<proteinExistence type="predicted"/>
<dbReference type="EMBL" id="CP049916">
    <property type="protein sequence ID" value="QIO07752.1"/>
    <property type="molecule type" value="Genomic_DNA"/>
</dbReference>
<evidence type="ECO:0000256" key="1">
    <source>
        <dbReference type="SAM" id="SignalP"/>
    </source>
</evidence>
<feature type="signal peptide" evidence="1">
    <location>
        <begin position="1"/>
        <end position="21"/>
    </location>
</feature>
<organism evidence="2 3">
    <name type="scientific">Acinetobacter lanii</name>
    <dbReference type="NCBI Taxonomy" id="2715163"/>
    <lineage>
        <taxon>Bacteria</taxon>
        <taxon>Pseudomonadati</taxon>
        <taxon>Pseudomonadota</taxon>
        <taxon>Gammaproteobacteria</taxon>
        <taxon>Moraxellales</taxon>
        <taxon>Moraxellaceae</taxon>
        <taxon>Acinetobacter</taxon>
    </lineage>
</organism>
<dbReference type="AlphaFoldDB" id="A0A6G8S0L8"/>
<evidence type="ECO:0000313" key="3">
    <source>
        <dbReference type="Proteomes" id="UP000501939"/>
    </source>
</evidence>
<dbReference type="RefSeq" id="WP_166321811.1">
    <property type="nucleotide sequence ID" value="NZ_CP049916.1"/>
</dbReference>
<reference evidence="2 3" key="1">
    <citation type="submission" date="2020-03" db="EMBL/GenBank/DDBJ databases">
        <authorList>
            <person name="Zhu W."/>
        </authorList>
    </citation>
    <scope>NUCLEOTIDE SEQUENCE [LARGE SCALE GENOMIC DNA]</scope>
    <source>
        <strain evidence="2 3">185</strain>
    </source>
</reference>